<keyword evidence="2" id="KW-1003">Cell membrane</keyword>
<feature type="transmembrane region" description="Helical" evidence="6">
    <location>
        <begin position="259"/>
        <end position="279"/>
    </location>
</feature>
<evidence type="ECO:0000313" key="8">
    <source>
        <dbReference type="Proteomes" id="UP000711995"/>
    </source>
</evidence>
<dbReference type="Pfam" id="PF02653">
    <property type="entry name" value="BPD_transp_2"/>
    <property type="match status" value="1"/>
</dbReference>
<dbReference type="GO" id="GO:0005886">
    <property type="term" value="C:plasma membrane"/>
    <property type="evidence" value="ECO:0007669"/>
    <property type="project" value="UniProtKB-SubCell"/>
</dbReference>
<dbReference type="GO" id="GO:0022857">
    <property type="term" value="F:transmembrane transporter activity"/>
    <property type="evidence" value="ECO:0007669"/>
    <property type="project" value="InterPro"/>
</dbReference>
<dbReference type="Proteomes" id="UP000711995">
    <property type="component" value="Unassembled WGS sequence"/>
</dbReference>
<comment type="subcellular location">
    <subcellularLocation>
        <location evidence="1">Cell membrane</location>
        <topology evidence="1">Multi-pass membrane protein</topology>
    </subcellularLocation>
</comment>
<gene>
    <name evidence="7" type="ORF">HCT14_06100</name>
</gene>
<protein>
    <submittedName>
        <fullName evidence="7">ABC transporter permease</fullName>
    </submittedName>
</protein>
<proteinExistence type="predicted"/>
<evidence type="ECO:0000256" key="1">
    <source>
        <dbReference type="ARBA" id="ARBA00004651"/>
    </source>
</evidence>
<keyword evidence="5 6" id="KW-0472">Membrane</keyword>
<dbReference type="CDD" id="cd06580">
    <property type="entry name" value="TM_PBP1_transp_TpRbsC_like"/>
    <property type="match status" value="1"/>
</dbReference>
<evidence type="ECO:0000256" key="3">
    <source>
        <dbReference type="ARBA" id="ARBA00022692"/>
    </source>
</evidence>
<feature type="transmembrane region" description="Helical" evidence="6">
    <location>
        <begin position="100"/>
        <end position="120"/>
    </location>
</feature>
<feature type="transmembrane region" description="Helical" evidence="6">
    <location>
        <begin position="126"/>
        <end position="146"/>
    </location>
</feature>
<name>A0A968KU46_9SPIO</name>
<dbReference type="AlphaFoldDB" id="A0A968KU46"/>
<sequence>MKKVNSSKLVQFVDFSIKNEFIMSVYVILLGFFLSTVLLYLVGLKPSVMYNTIIQTITGYDFSKYRFNARYIGTWITNSMPLILTGLSFNIALRSGFFNIGAEGQFIIGLTFAQYFAFLLPPVMGVTGIVAVVIGALFAAGWGAIVGWLRGRYQTSEVVLTIMFNYIAFYFSRWFSQKYLPGANSYRADNFPQEALLANSWFQSITNGSLLNNGLFLVIVSLIVYHIIMEKTKWGFSLRASGYSPLAAKFAGIAPVRSAVVAMAGAGFFAGLAGGIVYLGSFTFANVIRAQDQYGFTGIAVGLVSGGSAIGTFLSGLFFGLLNAAAPLMQSRGIPREIATMISAFVVIFIALSTGIKLRLGQWVIKAKNKEKEME</sequence>
<feature type="transmembrane region" description="Helical" evidence="6">
    <location>
        <begin position="210"/>
        <end position="229"/>
    </location>
</feature>
<evidence type="ECO:0000256" key="2">
    <source>
        <dbReference type="ARBA" id="ARBA00022475"/>
    </source>
</evidence>
<dbReference type="RefSeq" id="WP_167700650.1">
    <property type="nucleotide sequence ID" value="NZ_CP118174.1"/>
</dbReference>
<dbReference type="PANTHER" id="PTHR47089">
    <property type="entry name" value="ABC TRANSPORTER, PERMEASE PROTEIN"/>
    <property type="match status" value="1"/>
</dbReference>
<keyword evidence="8" id="KW-1185">Reference proteome</keyword>
<evidence type="ECO:0000256" key="6">
    <source>
        <dbReference type="SAM" id="Phobius"/>
    </source>
</evidence>
<reference evidence="7 8" key="1">
    <citation type="submission" date="2020-03" db="EMBL/GenBank/DDBJ databases">
        <title>Spirochaetal bacteria isolated from arthropods constitute a novel genus Entomospira genus novum within the order Spirochaetales.</title>
        <authorList>
            <person name="Grana-Miraglia L."/>
            <person name="Sikutova S."/>
            <person name="Fingerle V."/>
            <person name="Sing A."/>
            <person name="Castillo-Ramirez S."/>
            <person name="Margos G."/>
            <person name="Rudolf I."/>
        </authorList>
    </citation>
    <scope>NUCLEOTIDE SEQUENCE [LARGE SCALE GENOMIC DNA]</scope>
    <source>
        <strain evidence="7 8">BR193</strain>
    </source>
</reference>
<evidence type="ECO:0000313" key="7">
    <source>
        <dbReference type="EMBL" id="NIZ41071.1"/>
    </source>
</evidence>
<feature type="transmembrane region" description="Helical" evidence="6">
    <location>
        <begin position="21"/>
        <end position="42"/>
    </location>
</feature>
<feature type="transmembrane region" description="Helical" evidence="6">
    <location>
        <begin position="72"/>
        <end position="93"/>
    </location>
</feature>
<dbReference type="InterPro" id="IPR001851">
    <property type="entry name" value="ABC_transp_permease"/>
</dbReference>
<comment type="caution">
    <text evidence="7">The sequence shown here is derived from an EMBL/GenBank/DDBJ whole genome shotgun (WGS) entry which is preliminary data.</text>
</comment>
<feature type="transmembrane region" description="Helical" evidence="6">
    <location>
        <begin position="158"/>
        <end position="176"/>
    </location>
</feature>
<feature type="transmembrane region" description="Helical" evidence="6">
    <location>
        <begin position="299"/>
        <end position="326"/>
    </location>
</feature>
<dbReference type="EMBL" id="JAATLJ010000001">
    <property type="protein sequence ID" value="NIZ41071.1"/>
    <property type="molecule type" value="Genomic_DNA"/>
</dbReference>
<organism evidence="7 8">
    <name type="scientific">Entomospira entomophila</name>
    <dbReference type="NCBI Taxonomy" id="2719988"/>
    <lineage>
        <taxon>Bacteria</taxon>
        <taxon>Pseudomonadati</taxon>
        <taxon>Spirochaetota</taxon>
        <taxon>Spirochaetia</taxon>
        <taxon>Spirochaetales</taxon>
        <taxon>Spirochaetaceae</taxon>
        <taxon>Entomospira</taxon>
    </lineage>
</organism>
<feature type="transmembrane region" description="Helical" evidence="6">
    <location>
        <begin position="338"/>
        <end position="356"/>
    </location>
</feature>
<evidence type="ECO:0000256" key="5">
    <source>
        <dbReference type="ARBA" id="ARBA00023136"/>
    </source>
</evidence>
<keyword evidence="4 6" id="KW-1133">Transmembrane helix</keyword>
<evidence type="ECO:0000256" key="4">
    <source>
        <dbReference type="ARBA" id="ARBA00022989"/>
    </source>
</evidence>
<accession>A0A968KU46</accession>
<keyword evidence="3 6" id="KW-0812">Transmembrane</keyword>
<dbReference type="PANTHER" id="PTHR47089:SF1">
    <property type="entry name" value="GUANOSINE ABC TRANSPORTER PERMEASE PROTEIN NUPP"/>
    <property type="match status" value="1"/>
</dbReference>